<feature type="non-terminal residue" evidence="3">
    <location>
        <position position="1"/>
    </location>
</feature>
<reference evidence="3" key="1">
    <citation type="submission" date="2022-12" db="EMBL/GenBank/DDBJ databases">
        <title>Draft genome assemblies for two species of Escallonia (Escalloniales).</title>
        <authorList>
            <person name="Chanderbali A."/>
            <person name="Dervinis C."/>
            <person name="Anghel I."/>
            <person name="Soltis D."/>
            <person name="Soltis P."/>
            <person name="Zapata F."/>
        </authorList>
    </citation>
    <scope>NUCLEOTIDE SEQUENCE</scope>
    <source>
        <strain evidence="3">UCBG64.0493</strain>
        <tissue evidence="3">Leaf</tissue>
    </source>
</reference>
<dbReference type="GO" id="GO:0005811">
    <property type="term" value="C:lipid droplet"/>
    <property type="evidence" value="ECO:0007669"/>
    <property type="project" value="InterPro"/>
</dbReference>
<name>A0AA88VL22_9ASTE</name>
<dbReference type="GO" id="GO:0016104">
    <property type="term" value="P:triterpenoid biosynthetic process"/>
    <property type="evidence" value="ECO:0007669"/>
    <property type="project" value="InterPro"/>
</dbReference>
<dbReference type="PANTHER" id="PTHR11764:SF44">
    <property type="entry name" value="LANOSTEROL SYNTHASE"/>
    <property type="match status" value="1"/>
</dbReference>
<protein>
    <recommendedName>
        <fullName evidence="2">Squalene cyclase C-terminal domain-containing protein</fullName>
    </recommendedName>
</protein>
<proteinExistence type="predicted"/>
<dbReference type="SUPFAM" id="SSF48239">
    <property type="entry name" value="Terpenoid cyclases/Protein prenyltransferases"/>
    <property type="match status" value="2"/>
</dbReference>
<gene>
    <name evidence="3" type="ORF">RJ639_011016</name>
</gene>
<dbReference type="PANTHER" id="PTHR11764">
    <property type="entry name" value="TERPENE CYCLASE/MUTASE FAMILY MEMBER"/>
    <property type="match status" value="1"/>
</dbReference>
<dbReference type="Pfam" id="PF13243">
    <property type="entry name" value="SQHop_cyclase_C"/>
    <property type="match status" value="1"/>
</dbReference>
<sequence>FEREHSGEMELPAQVKVGREEEISEEAVETTLRRALRYYSTLQAEDGHWPGDYAGPLFLLPGLVRLLLLSSPTLYAFDAPFMLLVPSNRLCFSVQDVLVHSPKEEQVIGLSVIGALDTGLPENHQREIRRYLYNHQVLGVYEWSGNNPLPPEIWLLPYFLPIHPGLFHINAQMCVGYNGSQLWDVVFAVQAILETNLIDKSSLMLRRAHEYIKNSQVALLLSQMPSNIVGEPIAQDGLFNAVNLILTLQNNNGGFATYELTRSYDWLEVINPAETFGDIIIDYQYVECTSAAIQGLGLFMKLYPVHRRQEIEACITKAVRFIESIQLPDGSWYVIFPLC</sequence>
<organism evidence="3 4">
    <name type="scientific">Escallonia herrerae</name>
    <dbReference type="NCBI Taxonomy" id="1293975"/>
    <lineage>
        <taxon>Eukaryota</taxon>
        <taxon>Viridiplantae</taxon>
        <taxon>Streptophyta</taxon>
        <taxon>Embryophyta</taxon>
        <taxon>Tracheophyta</taxon>
        <taxon>Spermatophyta</taxon>
        <taxon>Magnoliopsida</taxon>
        <taxon>eudicotyledons</taxon>
        <taxon>Gunneridae</taxon>
        <taxon>Pentapetalae</taxon>
        <taxon>asterids</taxon>
        <taxon>campanulids</taxon>
        <taxon>Escalloniales</taxon>
        <taxon>Escalloniaceae</taxon>
        <taxon>Escallonia</taxon>
    </lineage>
</organism>
<keyword evidence="1" id="KW-0677">Repeat</keyword>
<feature type="domain" description="Squalene cyclase C-terminal" evidence="2">
    <location>
        <begin position="235"/>
        <end position="333"/>
    </location>
</feature>
<evidence type="ECO:0000313" key="3">
    <source>
        <dbReference type="EMBL" id="KAK3010013.1"/>
    </source>
</evidence>
<dbReference type="Gene3D" id="1.50.10.20">
    <property type="match status" value="1"/>
</dbReference>
<keyword evidence="4" id="KW-1185">Reference proteome</keyword>
<dbReference type="AlphaFoldDB" id="A0AA88VL22"/>
<evidence type="ECO:0000256" key="1">
    <source>
        <dbReference type="ARBA" id="ARBA00022737"/>
    </source>
</evidence>
<evidence type="ECO:0000259" key="2">
    <source>
        <dbReference type="Pfam" id="PF13243"/>
    </source>
</evidence>
<accession>A0AA88VL22</accession>
<dbReference type="InterPro" id="IPR008930">
    <property type="entry name" value="Terpenoid_cyclase/PrenylTrfase"/>
</dbReference>
<dbReference type="InterPro" id="IPR032696">
    <property type="entry name" value="SQ_cyclase_C"/>
</dbReference>
<dbReference type="EMBL" id="JAVXUP010001584">
    <property type="protein sequence ID" value="KAK3010013.1"/>
    <property type="molecule type" value="Genomic_DNA"/>
</dbReference>
<evidence type="ECO:0000313" key="4">
    <source>
        <dbReference type="Proteomes" id="UP001188597"/>
    </source>
</evidence>
<dbReference type="InterPro" id="IPR018333">
    <property type="entry name" value="Squalene_cyclase"/>
</dbReference>
<dbReference type="Proteomes" id="UP001188597">
    <property type="component" value="Unassembled WGS sequence"/>
</dbReference>
<comment type="caution">
    <text evidence="3">The sequence shown here is derived from an EMBL/GenBank/DDBJ whole genome shotgun (WGS) entry which is preliminary data.</text>
</comment>
<dbReference type="GO" id="GO:0016866">
    <property type="term" value="F:intramolecular transferase activity"/>
    <property type="evidence" value="ECO:0007669"/>
    <property type="project" value="InterPro"/>
</dbReference>